<evidence type="ECO:0000256" key="2">
    <source>
        <dbReference type="SAM" id="Phobius"/>
    </source>
</evidence>
<sequence>MTMESLLYFFLLILGFFLFSLIVRVVLPVMRTVRQVRRQFAHQQAAHQHTTATPKPGPSSPAGTKTNPNWDKMGDYIDFEEVK</sequence>
<proteinExistence type="predicted"/>
<keyword evidence="2" id="KW-0472">Membrane</keyword>
<dbReference type="RefSeq" id="WP_133990797.1">
    <property type="nucleotide sequence ID" value="NZ_SODV01000001.1"/>
</dbReference>
<dbReference type="Proteomes" id="UP000294498">
    <property type="component" value="Unassembled WGS sequence"/>
</dbReference>
<keyword evidence="4" id="KW-1185">Reference proteome</keyword>
<dbReference type="EMBL" id="SODV01000001">
    <property type="protein sequence ID" value="TDW99794.1"/>
    <property type="molecule type" value="Genomic_DNA"/>
</dbReference>
<dbReference type="OrthoDB" id="680848at2"/>
<accession>A0A4R8DQV6</accession>
<evidence type="ECO:0008006" key="5">
    <source>
        <dbReference type="Google" id="ProtNLM"/>
    </source>
</evidence>
<gene>
    <name evidence="3" type="ORF">EDB95_0806</name>
</gene>
<evidence type="ECO:0000313" key="3">
    <source>
        <dbReference type="EMBL" id="TDW99794.1"/>
    </source>
</evidence>
<evidence type="ECO:0000256" key="1">
    <source>
        <dbReference type="SAM" id="MobiDB-lite"/>
    </source>
</evidence>
<keyword evidence="2" id="KW-0812">Transmembrane</keyword>
<feature type="compositionally biased region" description="Basic and acidic residues" evidence="1">
    <location>
        <begin position="72"/>
        <end position="83"/>
    </location>
</feature>
<organism evidence="3 4">
    <name type="scientific">Dinghuibacter silviterrae</name>
    <dbReference type="NCBI Taxonomy" id="1539049"/>
    <lineage>
        <taxon>Bacteria</taxon>
        <taxon>Pseudomonadati</taxon>
        <taxon>Bacteroidota</taxon>
        <taxon>Chitinophagia</taxon>
        <taxon>Chitinophagales</taxon>
        <taxon>Chitinophagaceae</taxon>
        <taxon>Dinghuibacter</taxon>
    </lineage>
</organism>
<protein>
    <recommendedName>
        <fullName evidence="5">DUF4834 family protein</fullName>
    </recommendedName>
</protein>
<evidence type="ECO:0000313" key="4">
    <source>
        <dbReference type="Proteomes" id="UP000294498"/>
    </source>
</evidence>
<name>A0A4R8DQV6_9BACT</name>
<keyword evidence="2" id="KW-1133">Transmembrane helix</keyword>
<feature type="transmembrane region" description="Helical" evidence="2">
    <location>
        <begin position="6"/>
        <end position="27"/>
    </location>
</feature>
<dbReference type="AlphaFoldDB" id="A0A4R8DQV6"/>
<comment type="caution">
    <text evidence="3">The sequence shown here is derived from an EMBL/GenBank/DDBJ whole genome shotgun (WGS) entry which is preliminary data.</text>
</comment>
<feature type="region of interest" description="Disordered" evidence="1">
    <location>
        <begin position="41"/>
        <end position="83"/>
    </location>
</feature>
<feature type="compositionally biased region" description="Low complexity" evidence="1">
    <location>
        <begin position="41"/>
        <end position="53"/>
    </location>
</feature>
<reference evidence="3 4" key="1">
    <citation type="submission" date="2019-03" db="EMBL/GenBank/DDBJ databases">
        <title>Genomic Encyclopedia of Type Strains, Phase IV (KMG-IV): sequencing the most valuable type-strain genomes for metagenomic binning, comparative biology and taxonomic classification.</title>
        <authorList>
            <person name="Goeker M."/>
        </authorList>
    </citation>
    <scope>NUCLEOTIDE SEQUENCE [LARGE SCALE GENOMIC DNA]</scope>
    <source>
        <strain evidence="3 4">DSM 100059</strain>
    </source>
</reference>